<dbReference type="Proteomes" id="UP000199180">
    <property type="component" value="Unassembled WGS sequence"/>
</dbReference>
<name>A0A1I0G5E2_9RHOB</name>
<evidence type="ECO:0000313" key="2">
    <source>
        <dbReference type="Proteomes" id="UP000199180"/>
    </source>
</evidence>
<gene>
    <name evidence="1" type="ORF">SAMN04489858_107168</name>
</gene>
<dbReference type="RefSeq" id="WP_139206507.1">
    <property type="nucleotide sequence ID" value="NZ_FOHO01000007.1"/>
</dbReference>
<evidence type="ECO:0000313" key="1">
    <source>
        <dbReference type="EMBL" id="SET65141.1"/>
    </source>
</evidence>
<keyword evidence="2" id="KW-1185">Reference proteome</keyword>
<reference evidence="1 2" key="1">
    <citation type="submission" date="2016-10" db="EMBL/GenBank/DDBJ databases">
        <authorList>
            <person name="de Groot N.N."/>
        </authorList>
    </citation>
    <scope>NUCLEOTIDE SEQUENCE [LARGE SCALE GENOMIC DNA]</scope>
    <source>
        <strain evidence="1 2">DSM 17862</strain>
    </source>
</reference>
<accession>A0A1I0G5E2</accession>
<organism evidence="1 2">
    <name type="scientific">Paracoccus homiensis</name>
    <dbReference type="NCBI Taxonomy" id="364199"/>
    <lineage>
        <taxon>Bacteria</taxon>
        <taxon>Pseudomonadati</taxon>
        <taxon>Pseudomonadota</taxon>
        <taxon>Alphaproteobacteria</taxon>
        <taxon>Rhodobacterales</taxon>
        <taxon>Paracoccaceae</taxon>
        <taxon>Paracoccus</taxon>
    </lineage>
</organism>
<proteinExistence type="predicted"/>
<protein>
    <submittedName>
        <fullName evidence="1">Uncharacterized protein</fullName>
    </submittedName>
</protein>
<dbReference type="EMBL" id="FOHO01000007">
    <property type="protein sequence ID" value="SET65141.1"/>
    <property type="molecule type" value="Genomic_DNA"/>
</dbReference>
<dbReference type="AlphaFoldDB" id="A0A1I0G5E2"/>
<dbReference type="OrthoDB" id="9767116at2"/>
<sequence>MLNSTGGNISSAMELARLIRAAGMETMIGRSAPYYDNWYEPKEGGACMEACAIAFLGGTHRLAGLKTFNYEFSGRLSFDRLNGTEILKSIGETNLTGEDLLQEQVEIGLFVSFLLEMDVSSEVYAKMASLAPGAKFEPSEQEARDLRIATTVDPEHSWRLDQLASGLVARTGERGEIDGLWAFCYNESFLLARSFSNATEAGEPCSDDFCYSDDDIAAVFNGAKLNVGEMSYPIGHAQTLRDVSVGTKVLVSAVVPRQALESLPAAKLVTISPAADSRAMLAKATILDWKWGSEFDPRIIDLALKNCISD</sequence>